<gene>
    <name evidence="1" type="ORF">MLD38_009370</name>
</gene>
<sequence>MPKKASRIPNSSHNSLKGFWLGCFSFLILVGVAPADPFPSGSNDVCWHRGGPMPRDLLPSLTSAGLVDVCLNLPDGRGIDGGDFERNEDGSIVESDRLVKRSPTGTIGQDEVVANASLPENGVEKDEPKSERVARDEPLKYDEFKHKAIGPLEKPLTRVSGNVMHRVEPSGAEYDYASASKGAKVLAFNKEAKGASNILGKDVDRYLRNPCSAESKFVLIELSEETLVYTIEIANFEHHSSNVKDFEVVGSLVYPTKTWVKLGNFTAKNVKQPQRFRLEEPKWVRYLKFDFLSHYGLEFYCTLSTVKVFGVDAVERMLEDMISLQGEQKSLEGSVDDGKPTLSQGGSSQSDGVHQDDLVNLESAVEDSKMKAGHSKSKSNDPVDDLKPQPVGRLAGDSVLKILTQKVRSLDMNLSILERYLEEMNVRYGNLLKELDGDVAREADFLEKIKSDLKVILDTQNTLGKEISELVSWKSLFTLQIDILRRDNNILRSDMDEILANQRHMENKSIVAVLFAMVCGFLSAFTLLVGKTVDMLSGKGNSKESYRSSRLSWVYLLLNCAIVGIILLL</sequence>
<accession>A0ACB9RXI4</accession>
<dbReference type="EMBL" id="CM042882">
    <property type="protein sequence ID" value="KAI4383544.1"/>
    <property type="molecule type" value="Genomic_DNA"/>
</dbReference>
<evidence type="ECO:0000313" key="1">
    <source>
        <dbReference type="EMBL" id="KAI4383544.1"/>
    </source>
</evidence>
<organism evidence="1 2">
    <name type="scientific">Melastoma candidum</name>
    <dbReference type="NCBI Taxonomy" id="119954"/>
    <lineage>
        <taxon>Eukaryota</taxon>
        <taxon>Viridiplantae</taxon>
        <taxon>Streptophyta</taxon>
        <taxon>Embryophyta</taxon>
        <taxon>Tracheophyta</taxon>
        <taxon>Spermatophyta</taxon>
        <taxon>Magnoliopsida</taxon>
        <taxon>eudicotyledons</taxon>
        <taxon>Gunneridae</taxon>
        <taxon>Pentapetalae</taxon>
        <taxon>rosids</taxon>
        <taxon>malvids</taxon>
        <taxon>Myrtales</taxon>
        <taxon>Melastomataceae</taxon>
        <taxon>Melastomatoideae</taxon>
        <taxon>Melastomateae</taxon>
        <taxon>Melastoma</taxon>
    </lineage>
</organism>
<protein>
    <submittedName>
        <fullName evidence="1">Uncharacterized protein</fullName>
    </submittedName>
</protein>
<proteinExistence type="predicted"/>
<comment type="caution">
    <text evidence="1">The sequence shown here is derived from an EMBL/GenBank/DDBJ whole genome shotgun (WGS) entry which is preliminary data.</text>
</comment>
<keyword evidence="2" id="KW-1185">Reference proteome</keyword>
<evidence type="ECO:0000313" key="2">
    <source>
        <dbReference type="Proteomes" id="UP001057402"/>
    </source>
</evidence>
<dbReference type="Proteomes" id="UP001057402">
    <property type="component" value="Chromosome 3"/>
</dbReference>
<reference evidence="2" key="1">
    <citation type="journal article" date="2023" name="Front. Plant Sci.">
        <title>Chromosomal-level genome assembly of Melastoma candidum provides insights into trichome evolution.</title>
        <authorList>
            <person name="Zhong Y."/>
            <person name="Wu W."/>
            <person name="Sun C."/>
            <person name="Zou P."/>
            <person name="Liu Y."/>
            <person name="Dai S."/>
            <person name="Zhou R."/>
        </authorList>
    </citation>
    <scope>NUCLEOTIDE SEQUENCE [LARGE SCALE GENOMIC DNA]</scope>
</reference>
<name>A0ACB9RXI4_9MYRT</name>